<reference evidence="2 3" key="1">
    <citation type="submission" date="2016-03" db="EMBL/GenBank/DDBJ databases">
        <title>EvidentialGene: Evidence-directed Construction of Genes on Genomes.</title>
        <authorList>
            <person name="Gilbert D.G."/>
            <person name="Choi J.-H."/>
            <person name="Mockaitis K."/>
            <person name="Colbourne J."/>
            <person name="Pfrender M."/>
        </authorList>
    </citation>
    <scope>NUCLEOTIDE SEQUENCE [LARGE SCALE GENOMIC DNA]</scope>
    <source>
        <strain evidence="2 3">Xinb3</strain>
        <tissue evidence="2">Complete organism</tissue>
    </source>
</reference>
<evidence type="ECO:0000313" key="3">
    <source>
        <dbReference type="Proteomes" id="UP000076858"/>
    </source>
</evidence>
<evidence type="ECO:0000313" key="2">
    <source>
        <dbReference type="EMBL" id="KZS12910.1"/>
    </source>
</evidence>
<feature type="region of interest" description="Disordered" evidence="1">
    <location>
        <begin position="308"/>
        <end position="331"/>
    </location>
</feature>
<dbReference type="Proteomes" id="UP000076858">
    <property type="component" value="Unassembled WGS sequence"/>
</dbReference>
<keyword evidence="3" id="KW-1185">Reference proteome</keyword>
<protein>
    <submittedName>
        <fullName evidence="2">Uncharacterized protein</fullName>
    </submittedName>
</protein>
<proteinExistence type="predicted"/>
<dbReference type="EMBL" id="LRGB01001348">
    <property type="protein sequence ID" value="KZS12910.1"/>
    <property type="molecule type" value="Genomic_DNA"/>
</dbReference>
<sequence>MNRKRRRAPSSMVFPEMDSVYPNSVVPLKDSSMKAEHATILSFSSYPPFQFEFSLCWSSIRMLKMQIWLSLSIVTCLVGQLNAAKDSKSPSNAYGSNSFISKEIPKAPMELNINFTFPDNGLPPLKLNLGNVAAFLKEKGTNGNLGLPSSGKPIKKTILVNIKNPNKPKNPIPADVFHAGLPQGFQIPIKTAQLCRDFIILKCKDLCKVSQRICHSTCDGRKDCVQVCKATRSSCAKFCDSTFVADEADIKKGDGQKMVDILLPKCLRNCRNDKYCTYQCHDTCHAKLKEPAPLTDVLSTVPVSLPAMSSPSTMNGTSITSTPSTGDSIDL</sequence>
<comment type="caution">
    <text evidence="2">The sequence shown here is derived from an EMBL/GenBank/DDBJ whole genome shotgun (WGS) entry which is preliminary data.</text>
</comment>
<dbReference type="AlphaFoldDB" id="A0A164W387"/>
<gene>
    <name evidence="2" type="ORF">APZ42_022170</name>
</gene>
<dbReference type="OrthoDB" id="6362643at2759"/>
<name>A0A164W387_9CRUS</name>
<accession>A0A164W387</accession>
<evidence type="ECO:0000256" key="1">
    <source>
        <dbReference type="SAM" id="MobiDB-lite"/>
    </source>
</evidence>
<organism evidence="2 3">
    <name type="scientific">Daphnia magna</name>
    <dbReference type="NCBI Taxonomy" id="35525"/>
    <lineage>
        <taxon>Eukaryota</taxon>
        <taxon>Metazoa</taxon>
        <taxon>Ecdysozoa</taxon>
        <taxon>Arthropoda</taxon>
        <taxon>Crustacea</taxon>
        <taxon>Branchiopoda</taxon>
        <taxon>Diplostraca</taxon>
        <taxon>Cladocera</taxon>
        <taxon>Anomopoda</taxon>
        <taxon>Daphniidae</taxon>
        <taxon>Daphnia</taxon>
    </lineage>
</organism>